<dbReference type="InterPro" id="IPR009867">
    <property type="entry name" value="DUF1422"/>
</dbReference>
<gene>
    <name evidence="1" type="primary">yijD</name>
    <name evidence="1" type="ORF">NCTC10974_05387</name>
</gene>
<proteinExistence type="predicted"/>
<dbReference type="EMBL" id="CAADJZ010000001">
    <property type="protein sequence ID" value="VFT71738.1"/>
    <property type="molecule type" value="Genomic_DNA"/>
</dbReference>
<name>A0A485JQ45_ECOLX</name>
<sequence>MKQANQDRGTLLLALVAGLSINGTFAALFSSIVPFLYSRLFPWC</sequence>
<dbReference type="Pfam" id="PF07226">
    <property type="entry name" value="DUF1422"/>
    <property type="match status" value="1"/>
</dbReference>
<accession>A0A485JQ45</accession>
<evidence type="ECO:0000313" key="1">
    <source>
        <dbReference type="EMBL" id="VFT71738.1"/>
    </source>
</evidence>
<organism evidence="1 2">
    <name type="scientific">Escherichia coli</name>
    <dbReference type="NCBI Taxonomy" id="562"/>
    <lineage>
        <taxon>Bacteria</taxon>
        <taxon>Pseudomonadati</taxon>
        <taxon>Pseudomonadota</taxon>
        <taxon>Gammaproteobacteria</taxon>
        <taxon>Enterobacterales</taxon>
        <taxon>Enterobacteriaceae</taxon>
        <taxon>Escherichia</taxon>
    </lineage>
</organism>
<dbReference type="AlphaFoldDB" id="A0A485JQ45"/>
<reference evidence="1 2" key="1">
    <citation type="submission" date="2019-03" db="EMBL/GenBank/DDBJ databases">
        <authorList>
            <consortium name="Pathogen Informatics"/>
        </authorList>
    </citation>
    <scope>NUCLEOTIDE SEQUENCE [LARGE SCALE GENOMIC DNA]</scope>
    <source>
        <strain evidence="1 2">NCTC10974</strain>
    </source>
</reference>
<evidence type="ECO:0000313" key="2">
    <source>
        <dbReference type="Proteomes" id="UP000358010"/>
    </source>
</evidence>
<protein>
    <submittedName>
        <fullName evidence="1">Inner membrane protein</fullName>
    </submittedName>
</protein>
<dbReference type="Proteomes" id="UP000358010">
    <property type="component" value="Unassembled WGS sequence"/>
</dbReference>